<dbReference type="Gene3D" id="1.10.1530.10">
    <property type="match status" value="1"/>
</dbReference>
<dbReference type="InterPro" id="IPR003767">
    <property type="entry name" value="Malate/L-lactate_DH-like"/>
</dbReference>
<gene>
    <name evidence="3" type="ORF">UX87_C0049G0015</name>
</gene>
<evidence type="ECO:0000313" key="4">
    <source>
        <dbReference type="Proteomes" id="UP000034364"/>
    </source>
</evidence>
<evidence type="ECO:0000313" key="3">
    <source>
        <dbReference type="EMBL" id="KKU62414.1"/>
    </source>
</evidence>
<keyword evidence="2" id="KW-0560">Oxidoreductase</keyword>
<accession>A0A0G1RYM7</accession>
<dbReference type="InterPro" id="IPR043144">
    <property type="entry name" value="Mal/L-sulf/L-lact_DH-like_ah"/>
</dbReference>
<comment type="caution">
    <text evidence="3">The sequence shown here is derived from an EMBL/GenBank/DDBJ whole genome shotgun (WGS) entry which is preliminary data.</text>
</comment>
<name>A0A0G1RYM7_9BACT</name>
<evidence type="ECO:0000256" key="1">
    <source>
        <dbReference type="ARBA" id="ARBA00006056"/>
    </source>
</evidence>
<dbReference type="AlphaFoldDB" id="A0A0G1RYM7"/>
<dbReference type="Gene3D" id="3.30.1370.60">
    <property type="entry name" value="Hypothetical oxidoreductase yiak, domain 2"/>
    <property type="match status" value="1"/>
</dbReference>
<organism evidence="3 4">
    <name type="scientific">Candidatus Amesbacteria bacterium GW2011_GWA1_47_16</name>
    <dbReference type="NCBI Taxonomy" id="1618353"/>
    <lineage>
        <taxon>Bacteria</taxon>
        <taxon>Candidatus Amesiibacteriota</taxon>
    </lineage>
</organism>
<dbReference type="SUPFAM" id="SSF89733">
    <property type="entry name" value="L-sulfolactate dehydrogenase-like"/>
    <property type="match status" value="1"/>
</dbReference>
<dbReference type="Proteomes" id="UP000034364">
    <property type="component" value="Unassembled WGS sequence"/>
</dbReference>
<dbReference type="InterPro" id="IPR043143">
    <property type="entry name" value="Mal/L-sulf/L-lact_DH-like_NADP"/>
</dbReference>
<dbReference type="InterPro" id="IPR036111">
    <property type="entry name" value="Mal/L-sulfo/L-lacto_DH-like_sf"/>
</dbReference>
<dbReference type="PANTHER" id="PTHR11091:SF0">
    <property type="entry name" value="MALATE DEHYDROGENASE"/>
    <property type="match status" value="1"/>
</dbReference>
<dbReference type="GO" id="GO:0016491">
    <property type="term" value="F:oxidoreductase activity"/>
    <property type="evidence" value="ECO:0007669"/>
    <property type="project" value="UniProtKB-KW"/>
</dbReference>
<dbReference type="PANTHER" id="PTHR11091">
    <property type="entry name" value="OXIDOREDUCTASE-RELATED"/>
    <property type="match status" value="1"/>
</dbReference>
<sequence length="307" mass="32521">MKVKIADLRKLVNSALNKYQYNEGEIAVISEVLMYAQLRGNNQGVVKLIGKGLPKSSEAGEIKVVKDTKLSALLDGSHNQGMVVLKQAMDLALAKAKEHGFGMVGTNNTSTSTGAIGYFADHIARQDYIGLVFAGSPETVNTHGSFEAVFGTNPLALGMPSENDPVVLDMATSAMAYFGLIEAKTAGKSIPEGIAYDSEGHLTTDPAKAMDGAIRPFDKNYKGAGLSMMVEILTGPLVAASFTGFGDTASNWGNLVMVIDPGLLTDVDLFKKQVSQMAQKVKSTRKLPGVEEIFVPGERGNKATSAT</sequence>
<comment type="similarity">
    <text evidence="1">Belongs to the LDH2/MDH2 oxidoreductase family.</text>
</comment>
<reference evidence="3 4" key="1">
    <citation type="journal article" date="2015" name="Nature">
        <title>rRNA introns, odd ribosomes, and small enigmatic genomes across a large radiation of phyla.</title>
        <authorList>
            <person name="Brown C.T."/>
            <person name="Hug L.A."/>
            <person name="Thomas B.C."/>
            <person name="Sharon I."/>
            <person name="Castelle C.J."/>
            <person name="Singh A."/>
            <person name="Wilkins M.J."/>
            <person name="Williams K.H."/>
            <person name="Banfield J.F."/>
        </authorList>
    </citation>
    <scope>NUCLEOTIDE SEQUENCE [LARGE SCALE GENOMIC DNA]</scope>
</reference>
<dbReference type="EMBL" id="LCNV01000049">
    <property type="protein sequence ID" value="KKU62414.1"/>
    <property type="molecule type" value="Genomic_DNA"/>
</dbReference>
<feature type="non-terminal residue" evidence="3">
    <location>
        <position position="307"/>
    </location>
</feature>
<protein>
    <recommendedName>
        <fullName evidence="5">Ureidoglycolate dehydrogenase</fullName>
    </recommendedName>
</protein>
<proteinExistence type="inferred from homology"/>
<dbReference type="Pfam" id="PF02615">
    <property type="entry name" value="Ldh_2"/>
    <property type="match status" value="1"/>
</dbReference>
<evidence type="ECO:0008006" key="5">
    <source>
        <dbReference type="Google" id="ProtNLM"/>
    </source>
</evidence>
<evidence type="ECO:0000256" key="2">
    <source>
        <dbReference type="ARBA" id="ARBA00023002"/>
    </source>
</evidence>